<accession>A0A2T5JTR7</accession>
<dbReference type="GO" id="GO:0044718">
    <property type="term" value="P:siderophore transmembrane transport"/>
    <property type="evidence" value="ECO:0007669"/>
    <property type="project" value="TreeGrafter"/>
</dbReference>
<dbReference type="Pfam" id="PF07715">
    <property type="entry name" value="Plug"/>
    <property type="match status" value="1"/>
</dbReference>
<keyword evidence="4 10" id="KW-0812">Transmembrane</keyword>
<dbReference type="PROSITE" id="PS52016">
    <property type="entry name" value="TONB_DEPENDENT_REC_3"/>
    <property type="match status" value="1"/>
</dbReference>
<dbReference type="InterPro" id="IPR000531">
    <property type="entry name" value="Beta-barrel_TonB"/>
</dbReference>
<feature type="domain" description="TonB-dependent receptor plug" evidence="13">
    <location>
        <begin position="48"/>
        <end position="154"/>
    </location>
</feature>
<keyword evidence="5" id="KW-0732">Signal</keyword>
<dbReference type="PANTHER" id="PTHR30069">
    <property type="entry name" value="TONB-DEPENDENT OUTER MEMBRANE RECEPTOR"/>
    <property type="match status" value="1"/>
</dbReference>
<protein>
    <submittedName>
        <fullName evidence="14">Vitamin B12 transporter</fullName>
    </submittedName>
</protein>
<comment type="caution">
    <text evidence="14">The sequence shown here is derived from an EMBL/GenBank/DDBJ whole genome shotgun (WGS) entry which is preliminary data.</text>
</comment>
<evidence type="ECO:0000256" key="9">
    <source>
        <dbReference type="ARBA" id="ARBA00023237"/>
    </source>
</evidence>
<dbReference type="Gene3D" id="2.40.170.20">
    <property type="entry name" value="TonB-dependent receptor, beta-barrel domain"/>
    <property type="match status" value="1"/>
</dbReference>
<dbReference type="Pfam" id="PF00593">
    <property type="entry name" value="TonB_dep_Rec_b-barrel"/>
    <property type="match status" value="1"/>
</dbReference>
<evidence type="ECO:0000313" key="15">
    <source>
        <dbReference type="Proteomes" id="UP000244060"/>
    </source>
</evidence>
<dbReference type="GO" id="GO:0015344">
    <property type="term" value="F:siderophore uptake transmembrane transporter activity"/>
    <property type="evidence" value="ECO:0007669"/>
    <property type="project" value="TreeGrafter"/>
</dbReference>
<keyword evidence="15" id="KW-1185">Reference proteome</keyword>
<evidence type="ECO:0000256" key="8">
    <source>
        <dbReference type="ARBA" id="ARBA00023170"/>
    </source>
</evidence>
<dbReference type="AlphaFoldDB" id="A0A2T5JTR7"/>
<sequence>MRKTGISMIALVAAIPIQTVAEPAEDETVIPLDRIIVTANRTETSANRVGSAVAVLTSEDLDAGGDLLLADQLSRLPGVSTTASGPAGSATEVRIRGAAPRYVAVFVDGIRVDDPTNIAPSFDFGSLTGVGVGRVEVLRGTQSALYGGSAVAGIVSVQSLRPVSEGFSQRIQVEGGSYNTRRLAYDLGYLSDRLEARLSLGHVKSDGFSAVDTLPRDPSLDSDGIEANRLGFGLRYDLTDEMVVGLDAFGQRTTADYDGWWQEDAVQKRHEAGARLYAEWAHGASVHTFEVSRYELDRDLFEGAPGADFYHSTRTTFGYKGVTDVGTRLQFVYGVDSMRETGRTAGMVDGMDARTTGLYGQAQWAATSDLDLSLAVRGDHNSEFGNFASGRLSGVWRPTETLALRGAVARGFLAPSFYQRAGAAEWGIAPASDLDPERSLSYELGADLDLASGASVGLTFFQLEIDNAITYCGKFTSLTCDSELPDGFTNRYENREGLSRNRGVELEASVPLTERLSLAGSYTYTDARDPSGNRRSRVPYHDASLTLQAALVEDVSGQLGLTHISGRPTGDGDSFTVVNAALAWDLALDTSVTLRLENLLDKSYQEVAGYGTSERAVYVGLRKSF</sequence>
<dbReference type="InterPro" id="IPR012910">
    <property type="entry name" value="Plug_dom"/>
</dbReference>
<evidence type="ECO:0000256" key="6">
    <source>
        <dbReference type="ARBA" id="ARBA00023077"/>
    </source>
</evidence>
<dbReference type="GO" id="GO:0009279">
    <property type="term" value="C:cell outer membrane"/>
    <property type="evidence" value="ECO:0007669"/>
    <property type="project" value="UniProtKB-SubCell"/>
</dbReference>
<dbReference type="OrthoDB" id="9760333at2"/>
<evidence type="ECO:0000259" key="13">
    <source>
        <dbReference type="Pfam" id="PF07715"/>
    </source>
</evidence>
<dbReference type="RefSeq" id="WP_108222265.1">
    <property type="nucleotide sequence ID" value="NZ_CP090021.1"/>
</dbReference>
<dbReference type="InterPro" id="IPR039426">
    <property type="entry name" value="TonB-dep_rcpt-like"/>
</dbReference>
<evidence type="ECO:0000256" key="5">
    <source>
        <dbReference type="ARBA" id="ARBA00022729"/>
    </source>
</evidence>
<evidence type="ECO:0000256" key="3">
    <source>
        <dbReference type="ARBA" id="ARBA00022452"/>
    </source>
</evidence>
<dbReference type="EMBL" id="QAOT01000021">
    <property type="protein sequence ID" value="PTR13554.1"/>
    <property type="molecule type" value="Genomic_DNA"/>
</dbReference>
<dbReference type="Proteomes" id="UP000244060">
    <property type="component" value="Unassembled WGS sequence"/>
</dbReference>
<evidence type="ECO:0000256" key="11">
    <source>
        <dbReference type="RuleBase" id="RU003357"/>
    </source>
</evidence>
<evidence type="ECO:0000256" key="7">
    <source>
        <dbReference type="ARBA" id="ARBA00023136"/>
    </source>
</evidence>
<dbReference type="CDD" id="cd01347">
    <property type="entry name" value="ligand_gated_channel"/>
    <property type="match status" value="1"/>
</dbReference>
<evidence type="ECO:0000256" key="2">
    <source>
        <dbReference type="ARBA" id="ARBA00022448"/>
    </source>
</evidence>
<gene>
    <name evidence="14" type="ORF">C8J28_12145</name>
</gene>
<comment type="similarity">
    <text evidence="10 11">Belongs to the TonB-dependent receptor family.</text>
</comment>
<dbReference type="Gene3D" id="2.170.130.10">
    <property type="entry name" value="TonB-dependent receptor, plug domain"/>
    <property type="match status" value="1"/>
</dbReference>
<evidence type="ECO:0000256" key="1">
    <source>
        <dbReference type="ARBA" id="ARBA00004571"/>
    </source>
</evidence>
<keyword evidence="6 11" id="KW-0798">TonB box</keyword>
<keyword evidence="7 10" id="KW-0472">Membrane</keyword>
<evidence type="ECO:0000313" key="14">
    <source>
        <dbReference type="EMBL" id="PTR13554.1"/>
    </source>
</evidence>
<comment type="subcellular location">
    <subcellularLocation>
        <location evidence="1 10">Cell outer membrane</location>
        <topology evidence="1 10">Multi-pass membrane protein</topology>
    </subcellularLocation>
</comment>
<keyword evidence="2 10" id="KW-0813">Transport</keyword>
<keyword evidence="8" id="KW-0675">Receptor</keyword>
<organism evidence="14 15">
    <name type="scientific">Cereibacter azotoformans</name>
    <dbReference type="NCBI Taxonomy" id="43057"/>
    <lineage>
        <taxon>Bacteria</taxon>
        <taxon>Pseudomonadati</taxon>
        <taxon>Pseudomonadota</taxon>
        <taxon>Alphaproteobacteria</taxon>
        <taxon>Rhodobacterales</taxon>
        <taxon>Paracoccaceae</taxon>
        <taxon>Cereibacter</taxon>
    </lineage>
</organism>
<dbReference type="InterPro" id="IPR036942">
    <property type="entry name" value="Beta-barrel_TonB_sf"/>
</dbReference>
<dbReference type="InterPro" id="IPR037066">
    <property type="entry name" value="Plug_dom_sf"/>
</dbReference>
<name>A0A2T5JTR7_9RHOB</name>
<proteinExistence type="inferred from homology"/>
<evidence type="ECO:0000256" key="10">
    <source>
        <dbReference type="PROSITE-ProRule" id="PRU01360"/>
    </source>
</evidence>
<dbReference type="PANTHER" id="PTHR30069:SF29">
    <property type="entry name" value="HEMOGLOBIN AND HEMOGLOBIN-HAPTOGLOBIN-BINDING PROTEIN 1-RELATED"/>
    <property type="match status" value="1"/>
</dbReference>
<keyword evidence="3 10" id="KW-1134">Transmembrane beta strand</keyword>
<feature type="domain" description="TonB-dependent receptor-like beta-barrel" evidence="12">
    <location>
        <begin position="177"/>
        <end position="599"/>
    </location>
</feature>
<evidence type="ECO:0000259" key="12">
    <source>
        <dbReference type="Pfam" id="PF00593"/>
    </source>
</evidence>
<reference evidence="14 15" key="1">
    <citation type="submission" date="2018-04" db="EMBL/GenBank/DDBJ databases">
        <title>Genomic Encyclopedia of Type Strains, Phase III (KMG-III): the genomes of soil and plant-associated and newly described type strains.</title>
        <authorList>
            <person name="Whitman W."/>
        </authorList>
    </citation>
    <scope>NUCLEOTIDE SEQUENCE [LARGE SCALE GENOMIC DNA]</scope>
    <source>
        <strain evidence="14 15">KA25</strain>
    </source>
</reference>
<dbReference type="SUPFAM" id="SSF56935">
    <property type="entry name" value="Porins"/>
    <property type="match status" value="1"/>
</dbReference>
<keyword evidence="9 10" id="KW-0998">Cell outer membrane</keyword>
<evidence type="ECO:0000256" key="4">
    <source>
        <dbReference type="ARBA" id="ARBA00022692"/>
    </source>
</evidence>